<proteinExistence type="predicted"/>
<dbReference type="Gene3D" id="3.20.20.450">
    <property type="entry name" value="EAL domain"/>
    <property type="match status" value="1"/>
</dbReference>
<dbReference type="AlphaFoldDB" id="A0A4S4B3H7"/>
<dbReference type="EMBL" id="SSOC01000001">
    <property type="protein sequence ID" value="THF67220.1"/>
    <property type="molecule type" value="Genomic_DNA"/>
</dbReference>
<evidence type="ECO:0000256" key="1">
    <source>
        <dbReference type="SAM" id="MobiDB-lite"/>
    </source>
</evidence>
<dbReference type="RefSeq" id="WP_136346629.1">
    <property type="nucleotide sequence ID" value="NZ_SSOC01000001.1"/>
</dbReference>
<evidence type="ECO:0000313" key="3">
    <source>
        <dbReference type="EMBL" id="THF67220.1"/>
    </source>
</evidence>
<dbReference type="SMART" id="SM00052">
    <property type="entry name" value="EAL"/>
    <property type="match status" value="1"/>
</dbReference>
<dbReference type="InterPro" id="IPR050706">
    <property type="entry name" value="Cyclic-di-GMP_PDE-like"/>
</dbReference>
<dbReference type="PANTHER" id="PTHR33121">
    <property type="entry name" value="CYCLIC DI-GMP PHOSPHODIESTERASE PDEF"/>
    <property type="match status" value="1"/>
</dbReference>
<dbReference type="PANTHER" id="PTHR33121:SF76">
    <property type="entry name" value="SIGNALING PROTEIN"/>
    <property type="match status" value="1"/>
</dbReference>
<dbReference type="CDD" id="cd01948">
    <property type="entry name" value="EAL"/>
    <property type="match status" value="1"/>
</dbReference>
<dbReference type="PROSITE" id="PS50883">
    <property type="entry name" value="EAL"/>
    <property type="match status" value="1"/>
</dbReference>
<evidence type="ECO:0000259" key="2">
    <source>
        <dbReference type="PROSITE" id="PS50883"/>
    </source>
</evidence>
<name>A0A4S4B3H7_9RHOO</name>
<evidence type="ECO:0000313" key="4">
    <source>
        <dbReference type="Proteomes" id="UP000308430"/>
    </source>
</evidence>
<accession>A0A4S4B3H7</accession>
<dbReference type="Proteomes" id="UP000308430">
    <property type="component" value="Unassembled WGS sequence"/>
</dbReference>
<keyword evidence="4" id="KW-1185">Reference proteome</keyword>
<feature type="domain" description="EAL" evidence="2">
    <location>
        <begin position="50"/>
        <end position="302"/>
    </location>
</feature>
<gene>
    <name evidence="3" type="ORF">E6C76_02230</name>
</gene>
<feature type="region of interest" description="Disordered" evidence="1">
    <location>
        <begin position="1"/>
        <end position="24"/>
    </location>
</feature>
<dbReference type="OrthoDB" id="9813903at2"/>
<dbReference type="Pfam" id="PF00563">
    <property type="entry name" value="EAL"/>
    <property type="match status" value="1"/>
</dbReference>
<reference evidence="3 4" key="1">
    <citation type="submission" date="2019-04" db="EMBL/GenBank/DDBJ databases">
        <title>Azoarcus nasutitermitis sp. nov. isolated from termite nest.</title>
        <authorList>
            <person name="Lin S.-Y."/>
            <person name="Hameed A."/>
            <person name="Hsu Y.-H."/>
            <person name="Young C.-C."/>
        </authorList>
    </citation>
    <scope>NUCLEOTIDE SEQUENCE [LARGE SCALE GENOMIC DNA]</scope>
    <source>
        <strain evidence="3 4">CC-YHH838</strain>
    </source>
</reference>
<dbReference type="SUPFAM" id="SSF141868">
    <property type="entry name" value="EAL domain-like"/>
    <property type="match status" value="1"/>
</dbReference>
<protein>
    <submittedName>
        <fullName evidence="3">EAL domain-containing protein</fullName>
    </submittedName>
</protein>
<dbReference type="InterPro" id="IPR035919">
    <property type="entry name" value="EAL_sf"/>
</dbReference>
<dbReference type="GO" id="GO:0071111">
    <property type="term" value="F:cyclic-guanylate-specific phosphodiesterase activity"/>
    <property type="evidence" value="ECO:0007669"/>
    <property type="project" value="InterPro"/>
</dbReference>
<dbReference type="InterPro" id="IPR001633">
    <property type="entry name" value="EAL_dom"/>
</dbReference>
<organism evidence="3 4">
    <name type="scientific">Pseudothauera nasutitermitis</name>
    <dbReference type="NCBI Taxonomy" id="2565930"/>
    <lineage>
        <taxon>Bacteria</taxon>
        <taxon>Pseudomonadati</taxon>
        <taxon>Pseudomonadota</taxon>
        <taxon>Betaproteobacteria</taxon>
        <taxon>Rhodocyclales</taxon>
        <taxon>Zoogloeaceae</taxon>
        <taxon>Pseudothauera</taxon>
    </lineage>
</organism>
<sequence>MVAPPPPGFSLPEPASLPSRAGGGAAHLAPEGVAAYFRRAGTPGGGAEGLYETGAGTGGRFAGLRLSSAFQPLLYAHSLLPAAHEALLRVEDGQGRALSPADAFARAADAGEMVYLDRLCRMIHVLNFVRQRAPDDDLYLNVHGGHLLGVAGGHGSTFEMLLRHCALSPRRVVLEIIEAGIDDIGHLSEAVDAYRARGYRVAIDDFGCQHSNFDRLWRLSPDIVKLDRSLVVQATLNPRARRMLPRLVELIHELDASVVCEGIETPEQHALAIDAGADLLQGFLYARPAADLFQSRSGLALVGG</sequence>
<comment type="caution">
    <text evidence="3">The sequence shown here is derived from an EMBL/GenBank/DDBJ whole genome shotgun (WGS) entry which is preliminary data.</text>
</comment>